<keyword evidence="9" id="KW-1185">Reference proteome</keyword>
<dbReference type="Proteomes" id="UP000749559">
    <property type="component" value="Unassembled WGS sequence"/>
</dbReference>
<comment type="caution">
    <text evidence="8">The sequence shown here is derived from an EMBL/GenBank/DDBJ whole genome shotgun (WGS) entry which is preliminary data.</text>
</comment>
<dbReference type="InterPro" id="IPR019734">
    <property type="entry name" value="TPR_rpt"/>
</dbReference>
<protein>
    <submittedName>
        <fullName evidence="8">Uncharacterized protein</fullName>
    </submittedName>
</protein>
<keyword evidence="4" id="KW-0963">Cytoplasm</keyword>
<organism evidence="8 9">
    <name type="scientific">Owenia fusiformis</name>
    <name type="common">Polychaete worm</name>
    <dbReference type="NCBI Taxonomy" id="6347"/>
    <lineage>
        <taxon>Eukaryota</taxon>
        <taxon>Metazoa</taxon>
        <taxon>Spiralia</taxon>
        <taxon>Lophotrochozoa</taxon>
        <taxon>Annelida</taxon>
        <taxon>Polychaeta</taxon>
        <taxon>Sedentaria</taxon>
        <taxon>Canalipalpata</taxon>
        <taxon>Sabellida</taxon>
        <taxon>Oweniida</taxon>
        <taxon>Oweniidae</taxon>
        <taxon>Owenia</taxon>
    </lineage>
</organism>
<accession>A0A8J1Y310</accession>
<evidence type="ECO:0000256" key="3">
    <source>
        <dbReference type="ARBA" id="ARBA00022443"/>
    </source>
</evidence>
<evidence type="ECO:0000256" key="6">
    <source>
        <dbReference type="ARBA" id="ARBA00022803"/>
    </source>
</evidence>
<feature type="compositionally biased region" description="Polar residues" evidence="7">
    <location>
        <begin position="282"/>
        <end position="292"/>
    </location>
</feature>
<evidence type="ECO:0000256" key="2">
    <source>
        <dbReference type="ARBA" id="ARBA00008051"/>
    </source>
</evidence>
<dbReference type="AlphaFoldDB" id="A0A8J1Y310"/>
<dbReference type="PANTHER" id="PTHR15175:SF0">
    <property type="entry name" value="SH3 DOMAIN-CONTAINING PROTEIN C23A1.17"/>
    <property type="match status" value="1"/>
</dbReference>
<dbReference type="GO" id="GO:0016176">
    <property type="term" value="F:superoxide-generating NADPH oxidase activator activity"/>
    <property type="evidence" value="ECO:0007669"/>
    <property type="project" value="TreeGrafter"/>
</dbReference>
<comment type="similarity">
    <text evidence="2">Belongs to the NCF2/NOXA1 family.</text>
</comment>
<dbReference type="OrthoDB" id="9450131at2759"/>
<reference evidence="8" key="1">
    <citation type="submission" date="2022-03" db="EMBL/GenBank/DDBJ databases">
        <authorList>
            <person name="Martin C."/>
        </authorList>
    </citation>
    <scope>NUCLEOTIDE SEQUENCE</scope>
</reference>
<dbReference type="FunFam" id="1.25.40.10:FF:000017">
    <property type="entry name" value="NADPH oxidase regulator NoxR"/>
    <property type="match status" value="1"/>
</dbReference>
<feature type="compositionally biased region" description="Pro residues" evidence="7">
    <location>
        <begin position="304"/>
        <end position="328"/>
    </location>
</feature>
<evidence type="ECO:0000256" key="1">
    <source>
        <dbReference type="ARBA" id="ARBA00004496"/>
    </source>
</evidence>
<sequence length="466" mass="51193">MAMKQQLTLWSEGVDLHEANNFDSGLEKWKQIQNPSAKILFNIANVQIQFKQLEQAAESLSGCVEKDEHLAVGYFLRGVVYFKTNRFPDALRDFEAAHKKLREKDVIDYKQLGLRHKLYACECLHNQALVHLYQQDVAKARQLLGEAQNLKVEKKHSVCDTALSKAANNEAFPLIEIPSDALFKPPKSVINNMAKKDYLGKAKVISAVCENDRFSGFDGPRLIEEGKVADKIGNFPQLPKRIVKSPDLTRKLLNQMKGLILDKDETKKIDSQNTIKASDLTFSGTHSLPRNMSASINSSSFANIPPPEPMKSDGPSPPTRRQPPPSPPSSRTSGVYQNEPSETYTMPRHSPPNVPVSTVAIAPSHKARRPPPPIPGDTPAPSGAKPPLPGTKPALPSESKSMDSKVNIQHTNASPLPQGNPIPDLPPPRSSMLGVMEEDTPPPARPTCPKPLSKPPSRPPPRAPVQ</sequence>
<keyword evidence="6" id="KW-0802">TPR repeat</keyword>
<keyword evidence="5" id="KW-0677">Repeat</keyword>
<comment type="subcellular location">
    <subcellularLocation>
        <location evidence="1">Cytoplasm</location>
    </subcellularLocation>
</comment>
<evidence type="ECO:0000313" key="9">
    <source>
        <dbReference type="Proteomes" id="UP000749559"/>
    </source>
</evidence>
<dbReference type="SMART" id="SM00028">
    <property type="entry name" value="TPR"/>
    <property type="match status" value="3"/>
</dbReference>
<evidence type="ECO:0000256" key="4">
    <source>
        <dbReference type="ARBA" id="ARBA00022490"/>
    </source>
</evidence>
<feature type="compositionally biased region" description="Pro residues" evidence="7">
    <location>
        <begin position="370"/>
        <end position="390"/>
    </location>
</feature>
<feature type="compositionally biased region" description="Polar residues" evidence="7">
    <location>
        <begin position="334"/>
        <end position="344"/>
    </location>
</feature>
<dbReference type="InterPro" id="IPR011990">
    <property type="entry name" value="TPR-like_helical_dom_sf"/>
</dbReference>
<evidence type="ECO:0000256" key="7">
    <source>
        <dbReference type="SAM" id="MobiDB-lite"/>
    </source>
</evidence>
<dbReference type="EMBL" id="CAIIXF020000006">
    <property type="protein sequence ID" value="CAH1785374.1"/>
    <property type="molecule type" value="Genomic_DNA"/>
</dbReference>
<feature type="compositionally biased region" description="Pro residues" evidence="7">
    <location>
        <begin position="418"/>
        <end position="429"/>
    </location>
</feature>
<dbReference type="PANTHER" id="PTHR15175">
    <property type="entry name" value="NEUTROPHIL CYTOSOLIC FACTOR 2, NEUTROPHIL NADPH OXIDASE FACTOR 2"/>
    <property type="match status" value="1"/>
</dbReference>
<dbReference type="InterPro" id="IPR051864">
    <property type="entry name" value="NCF2_NOXA1"/>
</dbReference>
<dbReference type="Gene3D" id="1.25.40.10">
    <property type="entry name" value="Tetratricopeptide repeat domain"/>
    <property type="match status" value="1"/>
</dbReference>
<keyword evidence="3" id="KW-0728">SH3 domain</keyword>
<dbReference type="SUPFAM" id="SSF48452">
    <property type="entry name" value="TPR-like"/>
    <property type="match status" value="1"/>
</dbReference>
<gene>
    <name evidence="8" type="ORF">OFUS_LOCUS11443</name>
</gene>
<evidence type="ECO:0000256" key="5">
    <source>
        <dbReference type="ARBA" id="ARBA00022737"/>
    </source>
</evidence>
<dbReference type="GO" id="GO:0042554">
    <property type="term" value="P:superoxide anion generation"/>
    <property type="evidence" value="ECO:0007669"/>
    <property type="project" value="TreeGrafter"/>
</dbReference>
<dbReference type="GO" id="GO:0005737">
    <property type="term" value="C:cytoplasm"/>
    <property type="evidence" value="ECO:0007669"/>
    <property type="project" value="UniProtKB-SubCell"/>
</dbReference>
<evidence type="ECO:0000313" key="8">
    <source>
        <dbReference type="EMBL" id="CAH1785374.1"/>
    </source>
</evidence>
<proteinExistence type="inferred from homology"/>
<feature type="region of interest" description="Disordered" evidence="7">
    <location>
        <begin position="282"/>
        <end position="466"/>
    </location>
</feature>
<feature type="compositionally biased region" description="Low complexity" evidence="7">
    <location>
        <begin position="293"/>
        <end position="303"/>
    </location>
</feature>
<name>A0A8J1Y310_OWEFU</name>
<feature type="compositionally biased region" description="Pro residues" evidence="7">
    <location>
        <begin position="441"/>
        <end position="466"/>
    </location>
</feature>
<feature type="compositionally biased region" description="Polar residues" evidence="7">
    <location>
        <begin position="404"/>
        <end position="417"/>
    </location>
</feature>